<name>A0A6A5QDX9_AMPQU</name>
<dbReference type="EMBL" id="ML979138">
    <property type="protein sequence ID" value="KAF1913845.1"/>
    <property type="molecule type" value="Genomic_DNA"/>
</dbReference>
<evidence type="ECO:0000259" key="2">
    <source>
        <dbReference type="Pfam" id="PF24855"/>
    </source>
</evidence>
<proteinExistence type="predicted"/>
<keyword evidence="1" id="KW-0472">Membrane</keyword>
<keyword evidence="4" id="KW-1185">Reference proteome</keyword>
<accession>A0A6A5QDX9</accession>
<keyword evidence="1" id="KW-1133">Transmembrane helix</keyword>
<sequence length="389" mass="41794">MGPKSFVQPRYKPAMAHGFMLSHHGASPLLKTETPRTQTVNTCLAAFFRLSTSPRPPHTGFELHTLLSLLIVIAAWSSLISSASATNGDRPTLLAVHVEDDLAWQGSTLQLDSQPLPKPPLFMPPLQYSDEDATQESKRAISIDPSTGKSDFQVPEPFDTGFSSNFTSSCASFLNRLRADNAFRKCRPFSLMLQTSSGFFDASKSNLRITQTLDATCGVNATQCASIMDNYARELMSSSACKTDLDADTPIVIQALNGLVAYPVAYSASCLRDAEGSYCFANAVSNMSSTTDSYPYYLPVGQELPGGSRPTCNSCLQDAMAVFAQYANNVTQPVSKTYVTAAQQLSIGCGRSFVNVTAAPLKAGATTAATASLTPSLTLLLMMLLCFFQ</sequence>
<dbReference type="AlphaFoldDB" id="A0A6A5QDX9"/>
<dbReference type="OrthoDB" id="2564812at2759"/>
<dbReference type="Pfam" id="PF24855">
    <property type="entry name" value="DUF7729"/>
    <property type="match status" value="1"/>
</dbReference>
<protein>
    <recommendedName>
        <fullName evidence="2">DUF7729 domain-containing protein</fullName>
    </recommendedName>
</protein>
<gene>
    <name evidence="3" type="ORF">BDU57DRAFT_324636</name>
</gene>
<feature type="domain" description="DUF7729" evidence="2">
    <location>
        <begin position="154"/>
        <end position="357"/>
    </location>
</feature>
<evidence type="ECO:0000256" key="1">
    <source>
        <dbReference type="SAM" id="Phobius"/>
    </source>
</evidence>
<dbReference type="PANTHER" id="PTHR39460">
    <property type="entry name" value="EXPRESSED PROTEIN"/>
    <property type="match status" value="1"/>
</dbReference>
<evidence type="ECO:0000313" key="4">
    <source>
        <dbReference type="Proteomes" id="UP000800096"/>
    </source>
</evidence>
<dbReference type="InterPro" id="IPR056146">
    <property type="entry name" value="DUF7729"/>
</dbReference>
<dbReference type="Proteomes" id="UP000800096">
    <property type="component" value="Unassembled WGS sequence"/>
</dbReference>
<dbReference type="PANTHER" id="PTHR39460:SF1">
    <property type="entry name" value="C6 TRANSCRIPTION FACTOR"/>
    <property type="match status" value="1"/>
</dbReference>
<evidence type="ECO:0000313" key="3">
    <source>
        <dbReference type="EMBL" id="KAF1913845.1"/>
    </source>
</evidence>
<reference evidence="3" key="1">
    <citation type="journal article" date="2020" name="Stud. Mycol.">
        <title>101 Dothideomycetes genomes: a test case for predicting lifestyles and emergence of pathogens.</title>
        <authorList>
            <person name="Haridas S."/>
            <person name="Albert R."/>
            <person name="Binder M."/>
            <person name="Bloem J."/>
            <person name="Labutti K."/>
            <person name="Salamov A."/>
            <person name="Andreopoulos B."/>
            <person name="Baker S."/>
            <person name="Barry K."/>
            <person name="Bills G."/>
            <person name="Bluhm B."/>
            <person name="Cannon C."/>
            <person name="Castanera R."/>
            <person name="Culley D."/>
            <person name="Daum C."/>
            <person name="Ezra D."/>
            <person name="Gonzalez J."/>
            <person name="Henrissat B."/>
            <person name="Kuo A."/>
            <person name="Liang C."/>
            <person name="Lipzen A."/>
            <person name="Lutzoni F."/>
            <person name="Magnuson J."/>
            <person name="Mondo S."/>
            <person name="Nolan M."/>
            <person name="Ohm R."/>
            <person name="Pangilinan J."/>
            <person name="Park H.-J."/>
            <person name="Ramirez L."/>
            <person name="Alfaro M."/>
            <person name="Sun H."/>
            <person name="Tritt A."/>
            <person name="Yoshinaga Y."/>
            <person name="Zwiers L.-H."/>
            <person name="Turgeon B."/>
            <person name="Goodwin S."/>
            <person name="Spatafora J."/>
            <person name="Crous P."/>
            <person name="Grigoriev I."/>
        </authorList>
    </citation>
    <scope>NUCLEOTIDE SEQUENCE</scope>
    <source>
        <strain evidence="3">HMLAC05119</strain>
    </source>
</reference>
<organism evidence="3 4">
    <name type="scientific">Ampelomyces quisqualis</name>
    <name type="common">Powdery mildew agent</name>
    <dbReference type="NCBI Taxonomy" id="50730"/>
    <lineage>
        <taxon>Eukaryota</taxon>
        <taxon>Fungi</taxon>
        <taxon>Dikarya</taxon>
        <taxon>Ascomycota</taxon>
        <taxon>Pezizomycotina</taxon>
        <taxon>Dothideomycetes</taxon>
        <taxon>Pleosporomycetidae</taxon>
        <taxon>Pleosporales</taxon>
        <taxon>Pleosporineae</taxon>
        <taxon>Phaeosphaeriaceae</taxon>
        <taxon>Ampelomyces</taxon>
    </lineage>
</organism>
<keyword evidence="1" id="KW-0812">Transmembrane</keyword>
<feature type="transmembrane region" description="Helical" evidence="1">
    <location>
        <begin position="368"/>
        <end position="388"/>
    </location>
</feature>